<feature type="domain" description="AP2/ERF" evidence="7">
    <location>
        <begin position="90"/>
        <end position="147"/>
    </location>
</feature>
<dbReference type="GO" id="GO:0006952">
    <property type="term" value="P:defense response"/>
    <property type="evidence" value="ECO:0007669"/>
    <property type="project" value="UniProtKB-KW"/>
</dbReference>
<keyword evidence="5" id="KW-0804">Transcription</keyword>
<dbReference type="OrthoDB" id="610645at2759"/>
<comment type="subcellular location">
    <subcellularLocation>
        <location evidence="1">Nucleus</location>
    </subcellularLocation>
</comment>
<dbReference type="PROSITE" id="PS51032">
    <property type="entry name" value="AP2_ERF"/>
    <property type="match status" value="1"/>
</dbReference>
<dbReference type="PANTHER" id="PTHR31194">
    <property type="entry name" value="SHN SHINE , DNA BINDING / TRANSCRIPTION FACTOR"/>
    <property type="match status" value="1"/>
</dbReference>
<evidence type="ECO:0000256" key="4">
    <source>
        <dbReference type="ARBA" id="ARBA00023125"/>
    </source>
</evidence>
<dbReference type="Proteomes" id="UP000215914">
    <property type="component" value="Unassembled WGS sequence"/>
</dbReference>
<dbReference type="FunFam" id="3.30.730.10:FF:000001">
    <property type="entry name" value="Ethylene-responsive transcription factor 2"/>
    <property type="match status" value="1"/>
</dbReference>
<evidence type="ECO:0000313" key="8">
    <source>
        <dbReference type="EMBL" id="KAF5811525.1"/>
    </source>
</evidence>
<keyword evidence="2" id="KW-0611">Plant defense</keyword>
<dbReference type="PANTHER" id="PTHR31194:SF161">
    <property type="entry name" value="TRANSCRIPTION FACTOR AP2-EREBP FAMILY"/>
    <property type="match status" value="1"/>
</dbReference>
<dbReference type="InterPro" id="IPR036955">
    <property type="entry name" value="AP2/ERF_dom_sf"/>
</dbReference>
<organism evidence="8 9">
    <name type="scientific">Helianthus annuus</name>
    <name type="common">Common sunflower</name>
    <dbReference type="NCBI Taxonomy" id="4232"/>
    <lineage>
        <taxon>Eukaryota</taxon>
        <taxon>Viridiplantae</taxon>
        <taxon>Streptophyta</taxon>
        <taxon>Embryophyta</taxon>
        <taxon>Tracheophyta</taxon>
        <taxon>Spermatophyta</taxon>
        <taxon>Magnoliopsida</taxon>
        <taxon>eudicotyledons</taxon>
        <taxon>Gunneridae</taxon>
        <taxon>Pentapetalae</taxon>
        <taxon>asterids</taxon>
        <taxon>campanulids</taxon>
        <taxon>Asterales</taxon>
        <taxon>Asteraceae</taxon>
        <taxon>Asteroideae</taxon>
        <taxon>Heliantheae alliance</taxon>
        <taxon>Heliantheae</taxon>
        <taxon>Helianthus</taxon>
    </lineage>
</organism>
<name>A0A9K3JBL9_HELAN</name>
<accession>A0A9K3JBL9</accession>
<dbReference type="GO" id="GO:0000976">
    <property type="term" value="F:transcription cis-regulatory region binding"/>
    <property type="evidence" value="ECO:0000318"/>
    <property type="project" value="GO_Central"/>
</dbReference>
<reference evidence="8" key="2">
    <citation type="submission" date="2020-06" db="EMBL/GenBank/DDBJ databases">
        <title>Helianthus annuus Genome sequencing and assembly Release 2.</title>
        <authorList>
            <person name="Gouzy J."/>
            <person name="Langlade N."/>
            <person name="Munos S."/>
        </authorList>
    </citation>
    <scope>NUCLEOTIDE SEQUENCE</scope>
    <source>
        <tissue evidence="8">Leaves</tissue>
    </source>
</reference>
<evidence type="ECO:0000256" key="6">
    <source>
        <dbReference type="ARBA" id="ARBA00023242"/>
    </source>
</evidence>
<dbReference type="AlphaFoldDB" id="A0A9K3JBL9"/>
<reference evidence="8" key="1">
    <citation type="journal article" date="2017" name="Nature">
        <title>The sunflower genome provides insights into oil metabolism, flowering and Asterid evolution.</title>
        <authorList>
            <person name="Badouin H."/>
            <person name="Gouzy J."/>
            <person name="Grassa C.J."/>
            <person name="Murat F."/>
            <person name="Staton S.E."/>
            <person name="Cottret L."/>
            <person name="Lelandais-Briere C."/>
            <person name="Owens G.L."/>
            <person name="Carrere S."/>
            <person name="Mayjonade B."/>
            <person name="Legrand L."/>
            <person name="Gill N."/>
            <person name="Kane N.C."/>
            <person name="Bowers J.E."/>
            <person name="Hubner S."/>
            <person name="Bellec A."/>
            <person name="Berard A."/>
            <person name="Berges H."/>
            <person name="Blanchet N."/>
            <person name="Boniface M.C."/>
            <person name="Brunel D."/>
            <person name="Catrice O."/>
            <person name="Chaidir N."/>
            <person name="Claudel C."/>
            <person name="Donnadieu C."/>
            <person name="Faraut T."/>
            <person name="Fievet G."/>
            <person name="Helmstetter N."/>
            <person name="King M."/>
            <person name="Knapp S.J."/>
            <person name="Lai Z."/>
            <person name="Le Paslier M.C."/>
            <person name="Lippi Y."/>
            <person name="Lorenzon L."/>
            <person name="Mandel J.R."/>
            <person name="Marage G."/>
            <person name="Marchand G."/>
            <person name="Marquand E."/>
            <person name="Bret-Mestries E."/>
            <person name="Morien E."/>
            <person name="Nambeesan S."/>
            <person name="Nguyen T."/>
            <person name="Pegot-Espagnet P."/>
            <person name="Pouilly N."/>
            <person name="Raftis F."/>
            <person name="Sallet E."/>
            <person name="Schiex T."/>
            <person name="Thomas J."/>
            <person name="Vandecasteele C."/>
            <person name="Vares D."/>
            <person name="Vear F."/>
            <person name="Vautrin S."/>
            <person name="Crespi M."/>
            <person name="Mangin B."/>
            <person name="Burke J.M."/>
            <person name="Salse J."/>
            <person name="Munos S."/>
            <person name="Vincourt P."/>
            <person name="Rieseberg L.H."/>
            <person name="Langlade N.B."/>
        </authorList>
    </citation>
    <scope>NUCLEOTIDE SEQUENCE</scope>
    <source>
        <tissue evidence="8">Leaves</tissue>
    </source>
</reference>
<dbReference type="SMART" id="SM00380">
    <property type="entry name" value="AP2"/>
    <property type="match status" value="1"/>
</dbReference>
<keyword evidence="4" id="KW-0238">DNA-binding</keyword>
<evidence type="ECO:0000256" key="5">
    <source>
        <dbReference type="ARBA" id="ARBA00023163"/>
    </source>
</evidence>
<dbReference type="Gramene" id="mRNA:HanXRQr2_Chr04g0182401">
    <property type="protein sequence ID" value="CDS:HanXRQr2_Chr04g0182401.1"/>
    <property type="gene ID" value="HanXRQr2_Chr04g0182401"/>
</dbReference>
<dbReference type="GO" id="GO:0005634">
    <property type="term" value="C:nucleus"/>
    <property type="evidence" value="ECO:0000318"/>
    <property type="project" value="GO_Central"/>
</dbReference>
<evidence type="ECO:0000256" key="1">
    <source>
        <dbReference type="ARBA" id="ARBA00004123"/>
    </source>
</evidence>
<keyword evidence="3" id="KW-0805">Transcription regulation</keyword>
<evidence type="ECO:0000259" key="7">
    <source>
        <dbReference type="PROSITE" id="PS51032"/>
    </source>
</evidence>
<dbReference type="SUPFAM" id="SSF54171">
    <property type="entry name" value="DNA-binding domain"/>
    <property type="match status" value="1"/>
</dbReference>
<proteinExistence type="predicted"/>
<dbReference type="PRINTS" id="PR00367">
    <property type="entry name" value="ETHRSPELEMNT"/>
</dbReference>
<dbReference type="InterPro" id="IPR050913">
    <property type="entry name" value="AP2/ERF_ERF"/>
</dbReference>
<keyword evidence="6" id="KW-0539">Nucleus</keyword>
<evidence type="ECO:0000313" key="9">
    <source>
        <dbReference type="Proteomes" id="UP000215914"/>
    </source>
</evidence>
<dbReference type="GO" id="GO:0003700">
    <property type="term" value="F:DNA-binding transcription factor activity"/>
    <property type="evidence" value="ECO:0000318"/>
    <property type="project" value="GO_Central"/>
</dbReference>
<protein>
    <submittedName>
        <fullName evidence="8">Transcription factor AP2-EREBP family</fullName>
    </submittedName>
</protein>
<dbReference type="InterPro" id="IPR016177">
    <property type="entry name" value="DNA-bd_dom_sf"/>
</dbReference>
<comment type="caution">
    <text evidence="8">The sequence shown here is derived from an EMBL/GenBank/DDBJ whole genome shotgun (WGS) entry which is preliminary data.</text>
</comment>
<keyword evidence="9" id="KW-1185">Reference proteome</keyword>
<dbReference type="Gene3D" id="3.30.730.10">
    <property type="entry name" value="AP2/ERF domain"/>
    <property type="match status" value="1"/>
</dbReference>
<dbReference type="Pfam" id="PF00847">
    <property type="entry name" value="AP2"/>
    <property type="match status" value="1"/>
</dbReference>
<sequence>MEPDFLNPSSKYRVNRTIITKEQSDNNLSKMVTISVTDRDATDSSSDEDYYTGHRKVKKYVSVIQLEPKCCSEKKKQSRRKIEPVVGDRKFRGVRRRQWGRWAAEIRDPRRGVRVWLGTYDTAEEAALVYDRRAIELRGSKAQTNFLQPPTETVAPVITPVAVAVTDQCPGKELQDLGKELSSPTSVLRFGKTEDPVFCYGKTEDSVLCYGKTKDSVFCYGKTEDSVLRFNKTEDSVFCCGKKEEVCETPKPTESDEAVVFTNDYFNYESNFDCNLFDFQIPFDPVMLEETNFRDEIGVESRELLSDLDDVIESSVWDVDSFFEDPLGAK</sequence>
<dbReference type="CDD" id="cd00018">
    <property type="entry name" value="AP2"/>
    <property type="match status" value="1"/>
</dbReference>
<evidence type="ECO:0000256" key="3">
    <source>
        <dbReference type="ARBA" id="ARBA00023015"/>
    </source>
</evidence>
<evidence type="ECO:0000256" key="2">
    <source>
        <dbReference type="ARBA" id="ARBA00022821"/>
    </source>
</evidence>
<dbReference type="EMBL" id="MNCJ02000319">
    <property type="protein sequence ID" value="KAF5811525.1"/>
    <property type="molecule type" value="Genomic_DNA"/>
</dbReference>
<gene>
    <name evidence="8" type="ORF">HanXRQr2_Chr04g0182401</name>
</gene>
<dbReference type="InterPro" id="IPR001471">
    <property type="entry name" value="AP2/ERF_dom"/>
</dbReference>